<dbReference type="PANTHER" id="PTHR24282">
    <property type="entry name" value="CYTOCHROME P450 FAMILY MEMBER"/>
    <property type="match status" value="1"/>
</dbReference>
<dbReference type="Pfam" id="PF00067">
    <property type="entry name" value="p450"/>
    <property type="match status" value="1"/>
</dbReference>
<dbReference type="GO" id="GO:0016020">
    <property type="term" value="C:membrane"/>
    <property type="evidence" value="ECO:0007669"/>
    <property type="project" value="UniProtKB-SubCell"/>
</dbReference>
<accession>A0A445DDY2</accession>
<evidence type="ECO:0000256" key="3">
    <source>
        <dbReference type="ARBA" id="ARBA00022617"/>
    </source>
</evidence>
<evidence type="ECO:0000256" key="2">
    <source>
        <dbReference type="ARBA" id="ARBA00010617"/>
    </source>
</evidence>
<evidence type="ECO:0000256" key="13">
    <source>
        <dbReference type="SAM" id="Phobius"/>
    </source>
</evidence>
<dbReference type="Proteomes" id="UP000289738">
    <property type="component" value="Chromosome A04"/>
</dbReference>
<dbReference type="GO" id="GO:0005506">
    <property type="term" value="F:iron ion binding"/>
    <property type="evidence" value="ECO:0007669"/>
    <property type="project" value="InterPro"/>
</dbReference>
<evidence type="ECO:0000256" key="5">
    <source>
        <dbReference type="ARBA" id="ARBA00022723"/>
    </source>
</evidence>
<dbReference type="EMBL" id="SDMP01000004">
    <property type="protein sequence ID" value="RYR61356.1"/>
    <property type="molecule type" value="Genomic_DNA"/>
</dbReference>
<dbReference type="Gene3D" id="1.10.630.10">
    <property type="entry name" value="Cytochrome P450"/>
    <property type="match status" value="1"/>
</dbReference>
<keyword evidence="7 12" id="KW-0560">Oxidoreductase</keyword>
<name>A0A445DDY2_ARAHY</name>
<comment type="similarity">
    <text evidence="2 12">Belongs to the cytochrome P450 family.</text>
</comment>
<dbReference type="PROSITE" id="PS00086">
    <property type="entry name" value="CYTOCHROME_P450"/>
    <property type="match status" value="1"/>
</dbReference>
<keyword evidence="15" id="KW-1185">Reference proteome</keyword>
<dbReference type="GO" id="GO:0020037">
    <property type="term" value="F:heme binding"/>
    <property type="evidence" value="ECO:0007669"/>
    <property type="project" value="InterPro"/>
</dbReference>
<protein>
    <recommendedName>
        <fullName evidence="16">Cytochrome P450</fullName>
    </recommendedName>
</protein>
<evidence type="ECO:0000313" key="15">
    <source>
        <dbReference type="Proteomes" id="UP000289738"/>
    </source>
</evidence>
<sequence length="535" mass="61634">MCVEILIVLSDPIPHKHTDTLMEKVMLSSSLTWFVTAVGLLVAVGGWKLLNWLLLRPKKLETLLREQGFHGNPYTLFANNNSSSNNTKPMTLSDDKDIAPRVYSQADHVIMKFGKNSFFWEGRTLKVNITNPEHIKEVLTNNRYFKKEKPNLMRLATLLGSGLPNYEDQQWHTHRKIINPAFHLEKLKVLTSTMVQCCDDVITKWEEMLSSEGKCDIDVWPSIQNLACDNSLWKQLSRRKKNFRTPYQASYTYSEIKISSHPRMVVLIMLLLPNSVNRSMIKIDREIEASIEAIVSKREKAMKDGEEVNKSDLLGILLESNSKEIKEDGMSNREIVEECNTFYLAGQETTADLMVWTVVMLSRYPEWQTRAREEVFQVFGNRKPDSDGLNRLKTVTMILNEVLRLYPPVLFFNRRVQKDIKMQNLSLPAGVKVTLPILLIHHDRELWGDDATEFKPERFSEGIAKATKGRLSYFPFGWGPRICIGQNFSLMEAKIFLTLLLQRFTFELSPAYAHAPFVFLTLKPMHGAQIILHKL</sequence>
<evidence type="ECO:0000256" key="4">
    <source>
        <dbReference type="ARBA" id="ARBA00022692"/>
    </source>
</evidence>
<gene>
    <name evidence="14" type="ORF">Ahy_A04g018524</name>
</gene>
<dbReference type="GO" id="GO:0004497">
    <property type="term" value="F:monooxygenase activity"/>
    <property type="evidence" value="ECO:0007669"/>
    <property type="project" value="UniProtKB-KW"/>
</dbReference>
<keyword evidence="10 13" id="KW-0472">Membrane</keyword>
<feature type="transmembrane region" description="Helical" evidence="13">
    <location>
        <begin position="31"/>
        <end position="55"/>
    </location>
</feature>
<dbReference type="InterPro" id="IPR017972">
    <property type="entry name" value="Cyt_P450_CS"/>
</dbReference>
<evidence type="ECO:0000256" key="10">
    <source>
        <dbReference type="ARBA" id="ARBA00023136"/>
    </source>
</evidence>
<dbReference type="InterPro" id="IPR002401">
    <property type="entry name" value="Cyt_P450_E_grp-I"/>
</dbReference>
<keyword evidence="6 13" id="KW-1133">Transmembrane helix</keyword>
<proteinExistence type="inferred from homology"/>
<evidence type="ECO:0000313" key="14">
    <source>
        <dbReference type="EMBL" id="RYR61356.1"/>
    </source>
</evidence>
<organism evidence="14 15">
    <name type="scientific">Arachis hypogaea</name>
    <name type="common">Peanut</name>
    <dbReference type="NCBI Taxonomy" id="3818"/>
    <lineage>
        <taxon>Eukaryota</taxon>
        <taxon>Viridiplantae</taxon>
        <taxon>Streptophyta</taxon>
        <taxon>Embryophyta</taxon>
        <taxon>Tracheophyta</taxon>
        <taxon>Spermatophyta</taxon>
        <taxon>Magnoliopsida</taxon>
        <taxon>eudicotyledons</taxon>
        <taxon>Gunneridae</taxon>
        <taxon>Pentapetalae</taxon>
        <taxon>rosids</taxon>
        <taxon>fabids</taxon>
        <taxon>Fabales</taxon>
        <taxon>Fabaceae</taxon>
        <taxon>Papilionoideae</taxon>
        <taxon>50 kb inversion clade</taxon>
        <taxon>dalbergioids sensu lato</taxon>
        <taxon>Dalbergieae</taxon>
        <taxon>Pterocarpus clade</taxon>
        <taxon>Arachis</taxon>
    </lineage>
</organism>
<dbReference type="GO" id="GO:0016705">
    <property type="term" value="F:oxidoreductase activity, acting on paired donors, with incorporation or reduction of molecular oxygen"/>
    <property type="evidence" value="ECO:0007669"/>
    <property type="project" value="InterPro"/>
</dbReference>
<comment type="subcellular location">
    <subcellularLocation>
        <location evidence="1">Membrane</location>
        <topology evidence="1">Single-pass membrane protein</topology>
    </subcellularLocation>
</comment>
<dbReference type="InterPro" id="IPR036396">
    <property type="entry name" value="Cyt_P450_sf"/>
</dbReference>
<reference evidence="14 15" key="1">
    <citation type="submission" date="2019-01" db="EMBL/GenBank/DDBJ databases">
        <title>Sequencing of cultivated peanut Arachis hypogaea provides insights into genome evolution and oil improvement.</title>
        <authorList>
            <person name="Chen X."/>
        </authorList>
    </citation>
    <scope>NUCLEOTIDE SEQUENCE [LARGE SCALE GENOMIC DNA]</scope>
    <source>
        <strain evidence="15">cv. Fuhuasheng</strain>
        <tissue evidence="14">Leaves</tissue>
    </source>
</reference>
<keyword evidence="9 12" id="KW-0503">Monooxygenase</keyword>
<dbReference type="AlphaFoldDB" id="A0A445DDY2"/>
<feature type="binding site" description="axial binding residue" evidence="11">
    <location>
        <position position="483"/>
    </location>
    <ligand>
        <name>heme</name>
        <dbReference type="ChEBI" id="CHEBI:30413"/>
    </ligand>
    <ligandPart>
        <name>Fe</name>
        <dbReference type="ChEBI" id="CHEBI:18248"/>
    </ligandPart>
</feature>
<dbReference type="InterPro" id="IPR050665">
    <property type="entry name" value="Cytochrome_P450_Monooxygen"/>
</dbReference>
<dbReference type="PANTHER" id="PTHR24282:SF253">
    <property type="entry name" value="11-OXO-BETA-AMYRIN 30-OXIDASE"/>
    <property type="match status" value="1"/>
</dbReference>
<evidence type="ECO:0000256" key="12">
    <source>
        <dbReference type="RuleBase" id="RU000461"/>
    </source>
</evidence>
<comment type="caution">
    <text evidence="14">The sequence shown here is derived from an EMBL/GenBank/DDBJ whole genome shotgun (WGS) entry which is preliminary data.</text>
</comment>
<evidence type="ECO:0008006" key="16">
    <source>
        <dbReference type="Google" id="ProtNLM"/>
    </source>
</evidence>
<keyword evidence="5 11" id="KW-0479">Metal-binding</keyword>
<dbReference type="STRING" id="3818.A0A445DDY2"/>
<evidence type="ECO:0000256" key="1">
    <source>
        <dbReference type="ARBA" id="ARBA00004167"/>
    </source>
</evidence>
<dbReference type="InterPro" id="IPR001128">
    <property type="entry name" value="Cyt_P450"/>
</dbReference>
<evidence type="ECO:0000256" key="9">
    <source>
        <dbReference type="ARBA" id="ARBA00023033"/>
    </source>
</evidence>
<keyword evidence="8 11" id="KW-0408">Iron</keyword>
<keyword evidence="3 11" id="KW-0349">Heme</keyword>
<dbReference type="PRINTS" id="PR00463">
    <property type="entry name" value="EP450I"/>
</dbReference>
<evidence type="ECO:0000256" key="6">
    <source>
        <dbReference type="ARBA" id="ARBA00022989"/>
    </source>
</evidence>
<evidence type="ECO:0000256" key="11">
    <source>
        <dbReference type="PIRSR" id="PIRSR602401-1"/>
    </source>
</evidence>
<evidence type="ECO:0000256" key="7">
    <source>
        <dbReference type="ARBA" id="ARBA00023002"/>
    </source>
</evidence>
<comment type="cofactor">
    <cofactor evidence="11">
        <name>heme</name>
        <dbReference type="ChEBI" id="CHEBI:30413"/>
    </cofactor>
</comment>
<keyword evidence="4 13" id="KW-0812">Transmembrane</keyword>
<dbReference type="SUPFAM" id="SSF48264">
    <property type="entry name" value="Cytochrome P450"/>
    <property type="match status" value="1"/>
</dbReference>
<evidence type="ECO:0000256" key="8">
    <source>
        <dbReference type="ARBA" id="ARBA00023004"/>
    </source>
</evidence>
<dbReference type="PRINTS" id="PR00385">
    <property type="entry name" value="P450"/>
</dbReference>